<evidence type="ECO:0000313" key="11">
    <source>
        <dbReference type="Proteomes" id="UP001159042"/>
    </source>
</evidence>
<dbReference type="InterPro" id="IPR002478">
    <property type="entry name" value="PUA"/>
</dbReference>
<dbReference type="InterPro" id="IPR015947">
    <property type="entry name" value="PUA-like_sf"/>
</dbReference>
<protein>
    <recommendedName>
        <fullName evidence="4 8">60S ribosome subunit biogenesis protein NIP7 homolog</fullName>
    </recommendedName>
</protein>
<comment type="caution">
    <text evidence="10">The sequence shown here is derived from an EMBL/GenBank/DDBJ whole genome shotgun (WGS) entry which is preliminary data.</text>
</comment>
<evidence type="ECO:0000256" key="1">
    <source>
        <dbReference type="ARBA" id="ARBA00004087"/>
    </source>
</evidence>
<dbReference type="Pfam" id="PF17833">
    <property type="entry name" value="pre-PUA_NIP7"/>
    <property type="match status" value="1"/>
</dbReference>
<comment type="similarity">
    <text evidence="3 8">Belongs to the NIP7 family.</text>
</comment>
<keyword evidence="5 8" id="KW-0690">Ribosome biogenesis</keyword>
<evidence type="ECO:0000256" key="3">
    <source>
        <dbReference type="ARBA" id="ARBA00009895"/>
    </source>
</evidence>
<evidence type="ECO:0000259" key="9">
    <source>
        <dbReference type="SMART" id="SM00359"/>
    </source>
</evidence>
<evidence type="ECO:0000256" key="8">
    <source>
        <dbReference type="PIRNR" id="PIRNR017190"/>
    </source>
</evidence>
<dbReference type="PROSITE" id="PS50890">
    <property type="entry name" value="PUA"/>
    <property type="match status" value="1"/>
</dbReference>
<dbReference type="InterPro" id="IPR040598">
    <property type="entry name" value="NIP7_N"/>
</dbReference>
<dbReference type="InterPro" id="IPR005155">
    <property type="entry name" value="UPF0113_PUA"/>
</dbReference>
<dbReference type="GO" id="GO:0042255">
    <property type="term" value="P:ribosome assembly"/>
    <property type="evidence" value="ECO:0007669"/>
    <property type="project" value="InterPro"/>
</dbReference>
<comment type="function">
    <text evidence="1 8">Required for proper 34S pre-rRNA processing and 60S ribosome subunit assembly.</text>
</comment>
<dbReference type="InterPro" id="IPR016686">
    <property type="entry name" value="Ribosomal_synth_fac_NIP7"/>
</dbReference>
<keyword evidence="7 8" id="KW-0539">Nucleus</keyword>
<dbReference type="InterPro" id="IPR036974">
    <property type="entry name" value="PUA_sf"/>
</dbReference>
<sequence length="180" mass="20534">MKRLSEERTKILFEKLTKYIGSNVKLLIERPDGLYCFREQKDRVYYVSEKILKLANSIPPEHLISIGTLFGKFTKSNKFRLHITALSYLSPYAQSKIWLKSSAEQQFLYGHHIPKSGLGRISENAEKYQGVVVYSMSDLPLGFGVAARSTAECKHAEPLVSVCFHQADIGEYIRSEEDLL</sequence>
<dbReference type="SUPFAM" id="SSF88802">
    <property type="entry name" value="Pre-PUA domain"/>
    <property type="match status" value="1"/>
</dbReference>
<dbReference type="GO" id="GO:0003723">
    <property type="term" value="F:RNA binding"/>
    <property type="evidence" value="ECO:0007669"/>
    <property type="project" value="UniProtKB-KW"/>
</dbReference>
<dbReference type="SMART" id="SM00359">
    <property type="entry name" value="PUA"/>
    <property type="match status" value="1"/>
</dbReference>
<keyword evidence="11" id="KW-1185">Reference proteome</keyword>
<dbReference type="FunFam" id="3.10.450.220:FF:000001">
    <property type="entry name" value="60S ribosome subunit biogenesis protein NIP7 homolog"/>
    <property type="match status" value="1"/>
</dbReference>
<evidence type="ECO:0000256" key="5">
    <source>
        <dbReference type="ARBA" id="ARBA00022517"/>
    </source>
</evidence>
<accession>A0AAV8W5M7</accession>
<evidence type="ECO:0000313" key="10">
    <source>
        <dbReference type="EMBL" id="KAJ8921630.1"/>
    </source>
</evidence>
<dbReference type="GO" id="GO:0005730">
    <property type="term" value="C:nucleolus"/>
    <property type="evidence" value="ECO:0007669"/>
    <property type="project" value="UniProtKB-SubCell"/>
</dbReference>
<dbReference type="AlphaFoldDB" id="A0AAV8W5M7"/>
<proteinExistence type="inferred from homology"/>
<evidence type="ECO:0000256" key="4">
    <source>
        <dbReference type="ARBA" id="ARBA00018162"/>
    </source>
</evidence>
<dbReference type="FunFam" id="2.30.130.10:FF:000002">
    <property type="entry name" value="60S ribosome subunit biogenesis protein NIP7 homolog"/>
    <property type="match status" value="1"/>
</dbReference>
<evidence type="ECO:0000256" key="6">
    <source>
        <dbReference type="ARBA" id="ARBA00022884"/>
    </source>
</evidence>
<reference evidence="10 11" key="1">
    <citation type="journal article" date="2023" name="Insect Mol. Biol.">
        <title>Genome sequencing provides insights into the evolution of gene families encoding plant cell wall-degrading enzymes in longhorned beetles.</title>
        <authorList>
            <person name="Shin N.R."/>
            <person name="Okamura Y."/>
            <person name="Kirsch R."/>
            <person name="Pauchet Y."/>
        </authorList>
    </citation>
    <scope>NUCLEOTIDE SEQUENCE [LARGE SCALE GENOMIC DNA]</scope>
    <source>
        <strain evidence="10">EAD_L_NR</strain>
    </source>
</reference>
<dbReference type="Gene3D" id="3.10.450.220">
    <property type="match status" value="1"/>
</dbReference>
<comment type="subunit">
    <text evidence="8">Interacts with pre-ribosome complex.</text>
</comment>
<gene>
    <name evidence="10" type="ORF">NQ315_010539</name>
</gene>
<dbReference type="CDD" id="cd21151">
    <property type="entry name" value="PUA_Nip7-like"/>
    <property type="match status" value="1"/>
</dbReference>
<dbReference type="Gene3D" id="2.30.130.10">
    <property type="entry name" value="PUA domain"/>
    <property type="match status" value="1"/>
</dbReference>
<dbReference type="Proteomes" id="UP001159042">
    <property type="component" value="Unassembled WGS sequence"/>
</dbReference>
<name>A0AAV8W5M7_9CUCU</name>
<comment type="subcellular location">
    <subcellularLocation>
        <location evidence="2">Nucleus</location>
        <location evidence="2">Nucleolus</location>
    </subcellularLocation>
</comment>
<keyword evidence="6 8" id="KW-0694">RNA-binding</keyword>
<dbReference type="Pfam" id="PF03657">
    <property type="entry name" value="UPF0113"/>
    <property type="match status" value="1"/>
</dbReference>
<evidence type="ECO:0000256" key="7">
    <source>
        <dbReference type="ARBA" id="ARBA00023242"/>
    </source>
</evidence>
<dbReference type="CDD" id="cd21146">
    <property type="entry name" value="Nip7_N_euk"/>
    <property type="match status" value="1"/>
</dbReference>
<dbReference type="EMBL" id="JANEYG010000009">
    <property type="protein sequence ID" value="KAJ8921630.1"/>
    <property type="molecule type" value="Genomic_DNA"/>
</dbReference>
<dbReference type="PANTHER" id="PTHR23415">
    <property type="entry name" value="CYCLIN-DEPENDENT KINASES REGULATORY SUBUNIT/60S RIBOSOME SUBUNIT BIOGENESIS PROTEIN NIP7"/>
    <property type="match status" value="1"/>
</dbReference>
<dbReference type="InterPro" id="IPR055359">
    <property type="entry name" value="Nip7_N_euk"/>
</dbReference>
<dbReference type="SUPFAM" id="SSF88697">
    <property type="entry name" value="PUA domain-like"/>
    <property type="match status" value="1"/>
</dbReference>
<organism evidence="10 11">
    <name type="scientific">Exocentrus adspersus</name>
    <dbReference type="NCBI Taxonomy" id="1586481"/>
    <lineage>
        <taxon>Eukaryota</taxon>
        <taxon>Metazoa</taxon>
        <taxon>Ecdysozoa</taxon>
        <taxon>Arthropoda</taxon>
        <taxon>Hexapoda</taxon>
        <taxon>Insecta</taxon>
        <taxon>Pterygota</taxon>
        <taxon>Neoptera</taxon>
        <taxon>Endopterygota</taxon>
        <taxon>Coleoptera</taxon>
        <taxon>Polyphaga</taxon>
        <taxon>Cucujiformia</taxon>
        <taxon>Chrysomeloidea</taxon>
        <taxon>Cerambycidae</taxon>
        <taxon>Lamiinae</taxon>
        <taxon>Acanthocinini</taxon>
        <taxon>Exocentrus</taxon>
    </lineage>
</organism>
<feature type="domain" description="PUA" evidence="9">
    <location>
        <begin position="95"/>
        <end position="174"/>
    </location>
</feature>
<evidence type="ECO:0000256" key="2">
    <source>
        <dbReference type="ARBA" id="ARBA00004604"/>
    </source>
</evidence>
<dbReference type="PIRSF" id="PIRSF017190">
    <property type="entry name" value="Rbsml_synth_fac_NIP7"/>
    <property type="match status" value="1"/>
</dbReference>